<dbReference type="Pfam" id="PF13531">
    <property type="entry name" value="SBP_bac_11"/>
    <property type="match status" value="1"/>
</dbReference>
<dbReference type="Gene3D" id="3.40.190.10">
    <property type="entry name" value="Periplasmic binding protein-like II"/>
    <property type="match status" value="2"/>
</dbReference>
<comment type="caution">
    <text evidence="6">The sequence shown here is derived from an EMBL/GenBank/DDBJ whole genome shotgun (WGS) entry which is preliminary data.</text>
</comment>
<dbReference type="InterPro" id="IPR005950">
    <property type="entry name" value="ModA"/>
</dbReference>
<dbReference type="OrthoDB" id="9786399at2"/>
<feature type="chain" id="PRO_5039212450" evidence="5">
    <location>
        <begin position="32"/>
        <end position="276"/>
    </location>
</feature>
<dbReference type="InterPro" id="IPR050682">
    <property type="entry name" value="ModA/WtpA"/>
</dbReference>
<dbReference type="PIRSF" id="PIRSF004846">
    <property type="entry name" value="ModA"/>
    <property type="match status" value="1"/>
</dbReference>
<gene>
    <name evidence="6" type="ORF">DCCM_4313</name>
</gene>
<evidence type="ECO:0000256" key="4">
    <source>
        <dbReference type="PIRSR" id="PIRSR004846-1"/>
    </source>
</evidence>
<dbReference type="GO" id="GO:0046872">
    <property type="term" value="F:metal ion binding"/>
    <property type="evidence" value="ECO:0007669"/>
    <property type="project" value="UniProtKB-KW"/>
</dbReference>
<dbReference type="NCBIfam" id="TIGR01256">
    <property type="entry name" value="modA"/>
    <property type="match status" value="1"/>
</dbReference>
<evidence type="ECO:0000256" key="2">
    <source>
        <dbReference type="ARBA" id="ARBA00022723"/>
    </source>
</evidence>
<dbReference type="Proteomes" id="UP000239549">
    <property type="component" value="Unassembled WGS sequence"/>
</dbReference>
<evidence type="ECO:0000313" key="7">
    <source>
        <dbReference type="Proteomes" id="UP000239549"/>
    </source>
</evidence>
<name>A0A2L2XGC4_9FIRM</name>
<feature type="signal peptide" evidence="5">
    <location>
        <begin position="1"/>
        <end position="31"/>
    </location>
</feature>
<dbReference type="AlphaFoldDB" id="A0A2L2XGC4"/>
<evidence type="ECO:0000256" key="3">
    <source>
        <dbReference type="ARBA" id="ARBA00022729"/>
    </source>
</evidence>
<dbReference type="CDD" id="cd13517">
    <property type="entry name" value="PBP2_ModA3_like"/>
    <property type="match status" value="1"/>
</dbReference>
<reference evidence="7" key="1">
    <citation type="submission" date="2018-02" db="EMBL/GenBank/DDBJ databases">
        <title>Genome sequence of Desulfocucumis palustris strain NAW-5.</title>
        <authorList>
            <person name="Watanabe M."/>
            <person name="Kojima H."/>
            <person name="Fukui M."/>
        </authorList>
    </citation>
    <scope>NUCLEOTIDE SEQUENCE [LARGE SCALE GENOMIC DNA]</scope>
    <source>
        <strain evidence="7">NAW-5</strain>
    </source>
</reference>
<dbReference type="GO" id="GO:0030973">
    <property type="term" value="F:molybdate ion binding"/>
    <property type="evidence" value="ECO:0007669"/>
    <property type="project" value="TreeGrafter"/>
</dbReference>
<keyword evidence="7" id="KW-1185">Reference proteome</keyword>
<comment type="similarity">
    <text evidence="1">Belongs to the bacterial solute-binding protein ModA family.</text>
</comment>
<evidence type="ECO:0000256" key="1">
    <source>
        <dbReference type="ARBA" id="ARBA00009175"/>
    </source>
</evidence>
<organism evidence="6 7">
    <name type="scientific">Desulfocucumis palustris</name>
    <dbReference type="NCBI Taxonomy" id="1898651"/>
    <lineage>
        <taxon>Bacteria</taxon>
        <taxon>Bacillati</taxon>
        <taxon>Bacillota</taxon>
        <taxon>Clostridia</taxon>
        <taxon>Eubacteriales</taxon>
        <taxon>Desulfocucumaceae</taxon>
        <taxon>Desulfocucumis</taxon>
    </lineage>
</organism>
<feature type="binding site" evidence="4">
    <location>
        <position position="87"/>
    </location>
    <ligand>
        <name>molybdate</name>
        <dbReference type="ChEBI" id="CHEBI:36264"/>
    </ligand>
</feature>
<keyword evidence="2 4" id="KW-0479">Metal-binding</keyword>
<dbReference type="PANTHER" id="PTHR30632">
    <property type="entry name" value="MOLYBDATE-BINDING PERIPLASMIC PROTEIN"/>
    <property type="match status" value="1"/>
</dbReference>
<accession>A0A2L2XGC4</accession>
<dbReference type="EMBL" id="BFAV01000157">
    <property type="protein sequence ID" value="GBF35190.1"/>
    <property type="molecule type" value="Genomic_DNA"/>
</dbReference>
<keyword evidence="3 5" id="KW-0732">Signal</keyword>
<evidence type="ECO:0000313" key="6">
    <source>
        <dbReference type="EMBL" id="GBF35190.1"/>
    </source>
</evidence>
<sequence length="276" mass="29994">MGILFNQPIKNIKLFLVLSLTLLLLVGCANTTPAEQKAPENQQDSATAEKAPMFAYVGAGLKEPFSEIAALYEQKTGVKLETSFNNSGALLNQMETAKKGDIFMPGSMPYIQKAKEAGYLGEMAGPIAYHTPAIITPKGNPAHITKIEDLAKPGVKIIMPDKEATAMGKTAFKIFDKLGITAQVEKNILTYAETPMKVAEMLMLGQGNAGITEISMYKNRDKLDVIEIDPGVNMPEEIPCALLTFSTQQEQAKDFLEFMKQEGPAIFAKHGFKTGS</sequence>
<evidence type="ECO:0000256" key="5">
    <source>
        <dbReference type="SAM" id="SignalP"/>
    </source>
</evidence>
<proteinExistence type="inferred from homology"/>
<dbReference type="GO" id="GO:0015689">
    <property type="term" value="P:molybdate ion transport"/>
    <property type="evidence" value="ECO:0007669"/>
    <property type="project" value="InterPro"/>
</dbReference>
<dbReference type="SUPFAM" id="SSF53850">
    <property type="entry name" value="Periplasmic binding protein-like II"/>
    <property type="match status" value="1"/>
</dbReference>
<protein>
    <submittedName>
        <fullName evidence="6">Molybdenum ABC transporter ModA</fullName>
    </submittedName>
</protein>
<keyword evidence="4" id="KW-0500">Molybdenum</keyword>
<dbReference type="PANTHER" id="PTHR30632:SF0">
    <property type="entry name" value="SULFATE-BINDING PROTEIN"/>
    <property type="match status" value="1"/>
</dbReference>
<feature type="binding site" evidence="4">
    <location>
        <position position="217"/>
    </location>
    <ligand>
        <name>molybdate</name>
        <dbReference type="ChEBI" id="CHEBI:36264"/>
    </ligand>
</feature>